<evidence type="ECO:0000256" key="8">
    <source>
        <dbReference type="ARBA" id="ARBA00022927"/>
    </source>
</evidence>
<comment type="subunit">
    <text evidence="3 10">Monomer.</text>
</comment>
<comment type="caution">
    <text evidence="11">The sequence shown here is derived from an EMBL/GenBank/DDBJ whole genome shotgun (WGS) entry which is preliminary data.</text>
</comment>
<keyword evidence="8 10" id="KW-0653">Protein transport</keyword>
<dbReference type="EMBL" id="FNKY01000001">
    <property type="protein sequence ID" value="SDQ32427.1"/>
    <property type="molecule type" value="Genomic_DNA"/>
</dbReference>
<keyword evidence="6" id="KW-0732">Signal</keyword>
<evidence type="ECO:0000313" key="12">
    <source>
        <dbReference type="Proteomes" id="UP000183471"/>
    </source>
</evidence>
<evidence type="ECO:0000256" key="5">
    <source>
        <dbReference type="ARBA" id="ARBA00022448"/>
    </source>
</evidence>
<dbReference type="Gene3D" id="2.50.20.10">
    <property type="entry name" value="Lipoprotein localisation LolA/LolB/LppX"/>
    <property type="match status" value="1"/>
</dbReference>
<dbReference type="PANTHER" id="PTHR35869">
    <property type="entry name" value="OUTER-MEMBRANE LIPOPROTEIN CARRIER PROTEIN"/>
    <property type="match status" value="1"/>
</dbReference>
<evidence type="ECO:0000256" key="6">
    <source>
        <dbReference type="ARBA" id="ARBA00022729"/>
    </source>
</evidence>
<dbReference type="NCBIfam" id="TIGR00547">
    <property type="entry name" value="lolA"/>
    <property type="match status" value="1"/>
</dbReference>
<comment type="function">
    <text evidence="10">Participates in the translocation of lipoproteins from the inner membrane to the outer membrane. Only forms a complex with a lipoprotein if the residue after the N-terminal Cys is not an aspartate (The Asp acts as a targeting signal to indicate that the lipoprotein should stay in the inner membrane).</text>
</comment>
<accession>A0ABY0T6D2</accession>
<proteinExistence type="inferred from homology"/>
<comment type="subcellular location">
    <subcellularLocation>
        <location evidence="1 10">Periplasm</location>
    </subcellularLocation>
</comment>
<dbReference type="Pfam" id="PF03548">
    <property type="entry name" value="LolA"/>
    <property type="match status" value="1"/>
</dbReference>
<evidence type="ECO:0000256" key="1">
    <source>
        <dbReference type="ARBA" id="ARBA00004418"/>
    </source>
</evidence>
<dbReference type="InterPro" id="IPR029046">
    <property type="entry name" value="LolA/LolB/LppX"/>
</dbReference>
<name>A0ABY0T6D2_9PROT</name>
<reference evidence="11 12" key="1">
    <citation type="submission" date="2016-10" db="EMBL/GenBank/DDBJ databases">
        <authorList>
            <person name="Varghese N."/>
            <person name="Submissions S."/>
        </authorList>
    </citation>
    <scope>NUCLEOTIDE SEQUENCE [LARGE SCALE GENOMIC DNA]</scope>
    <source>
        <strain evidence="11 12">Nl1</strain>
    </source>
</reference>
<evidence type="ECO:0000256" key="3">
    <source>
        <dbReference type="ARBA" id="ARBA00011245"/>
    </source>
</evidence>
<evidence type="ECO:0000313" key="11">
    <source>
        <dbReference type="EMBL" id="SDQ32427.1"/>
    </source>
</evidence>
<organism evidence="11 12">
    <name type="scientific">Nitrosospira multiformis</name>
    <dbReference type="NCBI Taxonomy" id="1231"/>
    <lineage>
        <taxon>Bacteria</taxon>
        <taxon>Pseudomonadati</taxon>
        <taxon>Pseudomonadota</taxon>
        <taxon>Betaproteobacteria</taxon>
        <taxon>Nitrosomonadales</taxon>
        <taxon>Nitrosomonadaceae</taxon>
        <taxon>Nitrosospira</taxon>
    </lineage>
</organism>
<keyword evidence="9 10" id="KW-0143">Chaperone</keyword>
<evidence type="ECO:0000256" key="2">
    <source>
        <dbReference type="ARBA" id="ARBA00007615"/>
    </source>
</evidence>
<gene>
    <name evidence="10" type="primary">lolA</name>
    <name evidence="11" type="ORF">SAMN05216402_0378</name>
</gene>
<dbReference type="PANTHER" id="PTHR35869:SF1">
    <property type="entry name" value="OUTER-MEMBRANE LIPOPROTEIN CARRIER PROTEIN"/>
    <property type="match status" value="1"/>
</dbReference>
<sequence>MTLDRGVLSALIKAEAGKIAAATSIKSDKFHDGRGERMRRVKLWLLRLALIQPACSLLSRNIMNFLERSYFLLLLSLFASIAEAGAISSLKTFVQDTRTVRAVFVQTVLDKNTRVVQRGGGTMQFERPGKFRWVYEKPYEQLIVGDGARIWFYDRDLDQVTVRKLDLAIGTSPAALLAGSSNIEANFDLVEIGLQGDTEWLEAKPKAKEGTFEWVRLGFSPAGELKAMELHDNFGQTTVLTFSRVEQNPKLSAELFKFSPPEGADVISD</sequence>
<dbReference type="Proteomes" id="UP000183471">
    <property type="component" value="Unassembled WGS sequence"/>
</dbReference>
<dbReference type="InterPro" id="IPR004564">
    <property type="entry name" value="OM_lipoprot_carrier_LolA-like"/>
</dbReference>
<evidence type="ECO:0000256" key="7">
    <source>
        <dbReference type="ARBA" id="ARBA00022764"/>
    </source>
</evidence>
<dbReference type="RefSeq" id="WP_308811304.1">
    <property type="nucleotide sequence ID" value="NZ_FNKY01000001.1"/>
</dbReference>
<dbReference type="HAMAP" id="MF_00240">
    <property type="entry name" value="LolA"/>
    <property type="match status" value="1"/>
</dbReference>
<evidence type="ECO:0000256" key="4">
    <source>
        <dbReference type="ARBA" id="ARBA00014035"/>
    </source>
</evidence>
<keyword evidence="7 10" id="KW-0574">Periplasm</keyword>
<dbReference type="SUPFAM" id="SSF89392">
    <property type="entry name" value="Prokaryotic lipoproteins and lipoprotein localization factors"/>
    <property type="match status" value="1"/>
</dbReference>
<protein>
    <recommendedName>
        <fullName evidence="4 10">Outer-membrane lipoprotein carrier protein</fullName>
    </recommendedName>
</protein>
<dbReference type="CDD" id="cd16325">
    <property type="entry name" value="LolA"/>
    <property type="match status" value="1"/>
</dbReference>
<evidence type="ECO:0000256" key="10">
    <source>
        <dbReference type="HAMAP-Rule" id="MF_00240"/>
    </source>
</evidence>
<dbReference type="InterPro" id="IPR018323">
    <property type="entry name" value="OM_lipoprot_carrier_LolA_Pbac"/>
</dbReference>
<comment type="similarity">
    <text evidence="2 10">Belongs to the LolA family.</text>
</comment>
<keyword evidence="12" id="KW-1185">Reference proteome</keyword>
<keyword evidence="11" id="KW-0449">Lipoprotein</keyword>
<keyword evidence="5 10" id="KW-0813">Transport</keyword>
<evidence type="ECO:0000256" key="9">
    <source>
        <dbReference type="ARBA" id="ARBA00023186"/>
    </source>
</evidence>